<reference evidence="1 2" key="1">
    <citation type="journal article" date="2015" name="J. Gen. Virol.">
        <title>Related strains of African swine fever virus with different virulence: genome comparison and analysis.</title>
        <authorList>
            <person name="Portugal R."/>
            <person name="Coelho J."/>
            <person name="Hoper D."/>
            <person name="Little N.S."/>
            <person name="Smithson C."/>
            <person name="Upton C."/>
            <person name="Martins C."/>
            <person name="Leitao A."/>
            <person name="Keil G.M."/>
        </authorList>
    </citation>
    <scope>NUCLEOTIDE SEQUENCE [LARGE SCALE GENOMIC DNA]</scope>
    <source>
        <strain evidence="1">NHV</strain>
    </source>
</reference>
<organism evidence="1 2">
    <name type="scientific">African swine fever virus</name>
    <name type="common">ASFV</name>
    <dbReference type="NCBI Taxonomy" id="10497"/>
    <lineage>
        <taxon>Viruses</taxon>
        <taxon>Varidnaviria</taxon>
        <taxon>Bamfordvirae</taxon>
        <taxon>Nucleocytoviricota</taxon>
        <taxon>Pokkesviricetes</taxon>
        <taxon>Asfuvirales</taxon>
        <taxon>Asfarviridae</taxon>
        <taxon>Asfivirus</taxon>
        <taxon>Asfivirus haemorrhagiae</taxon>
    </lineage>
</organism>
<evidence type="ECO:0000313" key="2">
    <source>
        <dbReference type="Proteomes" id="UP000110401"/>
    </source>
</evidence>
<accession>A0A0A1E0J4</accession>
<evidence type="ECO:0000313" key="1">
    <source>
        <dbReference type="EMBL" id="AIY22364.1"/>
    </source>
</evidence>
<dbReference type="RefSeq" id="YP_009702581.1">
    <property type="nucleotide sequence ID" value="NC_044943.1"/>
</dbReference>
<organismHost>
    <name type="scientific">Phacochoerus africanus</name>
    <name type="common">Warthog</name>
    <dbReference type="NCBI Taxonomy" id="41426"/>
</organismHost>
<proteinExistence type="predicted"/>
<name>A0A0A1E0J4_ASF</name>
<organismHost>
    <name type="scientific">Sus scrofa</name>
    <name type="common">Pig</name>
    <dbReference type="NCBI Taxonomy" id="9823"/>
</organismHost>
<gene>
    <name evidence="1" type="primary">MGF 100-1R</name>
</gene>
<dbReference type="Proteomes" id="UP000110401">
    <property type="component" value="Segment"/>
</dbReference>
<organismHost>
    <name type="scientific">Ornithodoros moubata</name>
    <name type="common">Soft tick</name>
    <name type="synonym">Argasid tick</name>
    <dbReference type="NCBI Taxonomy" id="6938"/>
</organismHost>
<dbReference type="EMBL" id="KM262845">
    <property type="protein sequence ID" value="AIY22364.1"/>
    <property type="molecule type" value="Genomic_DNA"/>
</dbReference>
<organismHost>
    <name type="scientific">Ornithodoros</name>
    <name type="common">relapsing fever ticks</name>
    <dbReference type="NCBI Taxonomy" id="6937"/>
</organismHost>
<sequence length="124" mass="15331">MVRLFRNPIKCIFYRRSRKIQEKKLRKSLKKLNFYHPPEDCCLIYRLLENVPGGTYFITENMTNELIMVVKDSVDKKIKSVKLYLYGSYIKINQHYYINIYMYLMRYTQIYKYPLICYNKYYNI</sequence>
<dbReference type="GeneID" id="41901385"/>
<organismHost>
    <name type="scientific">Potamochoerus larvatus</name>
    <name type="common">Bushpig</name>
    <dbReference type="NCBI Taxonomy" id="273792"/>
</organismHost>
<protein>
    <submittedName>
        <fullName evidence="1">PMGF 100-1R</fullName>
    </submittedName>
</protein>
<organismHost>
    <name type="scientific">Phacochoerus aethiopicus</name>
    <name type="common">Warthog</name>
    <dbReference type="NCBI Taxonomy" id="85517"/>
</organismHost>
<dbReference type="KEGG" id="vg:41901385"/>